<evidence type="ECO:0000313" key="2">
    <source>
        <dbReference type="EMBL" id="KAF7825344.1"/>
    </source>
</evidence>
<dbReference type="Proteomes" id="UP000634136">
    <property type="component" value="Unassembled WGS sequence"/>
</dbReference>
<organism evidence="2 3">
    <name type="scientific">Senna tora</name>
    <dbReference type="NCBI Taxonomy" id="362788"/>
    <lineage>
        <taxon>Eukaryota</taxon>
        <taxon>Viridiplantae</taxon>
        <taxon>Streptophyta</taxon>
        <taxon>Embryophyta</taxon>
        <taxon>Tracheophyta</taxon>
        <taxon>Spermatophyta</taxon>
        <taxon>Magnoliopsida</taxon>
        <taxon>eudicotyledons</taxon>
        <taxon>Gunneridae</taxon>
        <taxon>Pentapetalae</taxon>
        <taxon>rosids</taxon>
        <taxon>fabids</taxon>
        <taxon>Fabales</taxon>
        <taxon>Fabaceae</taxon>
        <taxon>Caesalpinioideae</taxon>
        <taxon>Cassia clade</taxon>
        <taxon>Senna</taxon>
    </lineage>
</organism>
<evidence type="ECO:0000313" key="3">
    <source>
        <dbReference type="Proteomes" id="UP000634136"/>
    </source>
</evidence>
<feature type="compositionally biased region" description="Low complexity" evidence="1">
    <location>
        <begin position="26"/>
        <end position="36"/>
    </location>
</feature>
<gene>
    <name evidence="2" type="ORF">G2W53_016508</name>
</gene>
<protein>
    <submittedName>
        <fullName evidence="2">Uncharacterized protein</fullName>
    </submittedName>
</protein>
<accession>A0A834TW81</accession>
<reference evidence="2" key="1">
    <citation type="submission" date="2020-09" db="EMBL/GenBank/DDBJ databases">
        <title>Genome-Enabled Discovery of Anthraquinone Biosynthesis in Senna tora.</title>
        <authorList>
            <person name="Kang S.-H."/>
            <person name="Pandey R.P."/>
            <person name="Lee C.-M."/>
            <person name="Sim J.-S."/>
            <person name="Jeong J.-T."/>
            <person name="Choi B.-S."/>
            <person name="Jung M."/>
            <person name="Ginzburg D."/>
            <person name="Zhao K."/>
            <person name="Won S.Y."/>
            <person name="Oh T.-J."/>
            <person name="Yu Y."/>
            <person name="Kim N.-H."/>
            <person name="Lee O.R."/>
            <person name="Lee T.-H."/>
            <person name="Bashyal P."/>
            <person name="Kim T.-S."/>
            <person name="Lee W.-H."/>
            <person name="Kawkins C."/>
            <person name="Kim C.-K."/>
            <person name="Kim J.S."/>
            <person name="Ahn B.O."/>
            <person name="Rhee S.Y."/>
            <person name="Sohng J.K."/>
        </authorList>
    </citation>
    <scope>NUCLEOTIDE SEQUENCE</scope>
    <source>
        <tissue evidence="2">Leaf</tissue>
    </source>
</reference>
<feature type="compositionally biased region" description="Basic and acidic residues" evidence="1">
    <location>
        <begin position="37"/>
        <end position="52"/>
    </location>
</feature>
<dbReference type="EMBL" id="JAAIUW010000006">
    <property type="protein sequence ID" value="KAF7825344.1"/>
    <property type="molecule type" value="Genomic_DNA"/>
</dbReference>
<keyword evidence="3" id="KW-1185">Reference proteome</keyword>
<name>A0A834TW81_9FABA</name>
<dbReference type="AlphaFoldDB" id="A0A834TW81"/>
<evidence type="ECO:0000256" key="1">
    <source>
        <dbReference type="SAM" id="MobiDB-lite"/>
    </source>
</evidence>
<sequence>MGEGKNALYYFVSERERARRLRSSHRVPPTSSSSESAVERFAPRWISKKEGG</sequence>
<proteinExistence type="predicted"/>
<comment type="caution">
    <text evidence="2">The sequence shown here is derived from an EMBL/GenBank/DDBJ whole genome shotgun (WGS) entry which is preliminary data.</text>
</comment>
<feature type="region of interest" description="Disordered" evidence="1">
    <location>
        <begin position="19"/>
        <end position="52"/>
    </location>
</feature>